<name>A0A5A7Q9T6_STRAF</name>
<evidence type="ECO:0000313" key="1">
    <source>
        <dbReference type="EMBL" id="GER41940.1"/>
    </source>
</evidence>
<dbReference type="Proteomes" id="UP000325081">
    <property type="component" value="Unassembled WGS sequence"/>
</dbReference>
<keyword evidence="1" id="KW-0067">ATP-binding</keyword>
<dbReference type="EMBL" id="BKCP01006211">
    <property type="protein sequence ID" value="GER41940.1"/>
    <property type="molecule type" value="Genomic_DNA"/>
</dbReference>
<gene>
    <name evidence="1" type="ORF">STAS_18696</name>
</gene>
<keyword evidence="1" id="KW-0547">Nucleotide-binding</keyword>
<accession>A0A5A7Q9T6</accession>
<protein>
    <submittedName>
        <fullName evidence="1">ABC transporter ATP-binding protein</fullName>
    </submittedName>
</protein>
<organism evidence="1 2">
    <name type="scientific">Striga asiatica</name>
    <name type="common">Asiatic witchweed</name>
    <name type="synonym">Buchnera asiatica</name>
    <dbReference type="NCBI Taxonomy" id="4170"/>
    <lineage>
        <taxon>Eukaryota</taxon>
        <taxon>Viridiplantae</taxon>
        <taxon>Streptophyta</taxon>
        <taxon>Embryophyta</taxon>
        <taxon>Tracheophyta</taxon>
        <taxon>Spermatophyta</taxon>
        <taxon>Magnoliopsida</taxon>
        <taxon>eudicotyledons</taxon>
        <taxon>Gunneridae</taxon>
        <taxon>Pentapetalae</taxon>
        <taxon>asterids</taxon>
        <taxon>lamiids</taxon>
        <taxon>Lamiales</taxon>
        <taxon>Orobanchaceae</taxon>
        <taxon>Buchnereae</taxon>
        <taxon>Striga</taxon>
    </lineage>
</organism>
<comment type="caution">
    <text evidence="1">The sequence shown here is derived from an EMBL/GenBank/DDBJ whole genome shotgun (WGS) entry which is preliminary data.</text>
</comment>
<reference evidence="2" key="1">
    <citation type="journal article" date="2019" name="Curr. Biol.">
        <title>Genome Sequence of Striga asiatica Provides Insight into the Evolution of Plant Parasitism.</title>
        <authorList>
            <person name="Yoshida S."/>
            <person name="Kim S."/>
            <person name="Wafula E.K."/>
            <person name="Tanskanen J."/>
            <person name="Kim Y.M."/>
            <person name="Honaas L."/>
            <person name="Yang Z."/>
            <person name="Spallek T."/>
            <person name="Conn C.E."/>
            <person name="Ichihashi Y."/>
            <person name="Cheong K."/>
            <person name="Cui S."/>
            <person name="Der J.P."/>
            <person name="Gundlach H."/>
            <person name="Jiao Y."/>
            <person name="Hori C."/>
            <person name="Ishida J.K."/>
            <person name="Kasahara H."/>
            <person name="Kiba T."/>
            <person name="Kim M.S."/>
            <person name="Koo N."/>
            <person name="Laohavisit A."/>
            <person name="Lee Y.H."/>
            <person name="Lumba S."/>
            <person name="McCourt P."/>
            <person name="Mortimer J.C."/>
            <person name="Mutuku J.M."/>
            <person name="Nomura T."/>
            <person name="Sasaki-Sekimoto Y."/>
            <person name="Seto Y."/>
            <person name="Wang Y."/>
            <person name="Wakatake T."/>
            <person name="Sakakibara H."/>
            <person name="Demura T."/>
            <person name="Yamaguchi S."/>
            <person name="Yoneyama K."/>
            <person name="Manabe R.I."/>
            <person name="Nelson D.C."/>
            <person name="Schulman A.H."/>
            <person name="Timko M.P."/>
            <person name="dePamphilis C.W."/>
            <person name="Choi D."/>
            <person name="Shirasu K."/>
        </authorList>
    </citation>
    <scope>NUCLEOTIDE SEQUENCE [LARGE SCALE GENOMIC DNA]</scope>
    <source>
        <strain evidence="2">cv. UVA1</strain>
    </source>
</reference>
<dbReference type="AlphaFoldDB" id="A0A5A7Q9T6"/>
<sequence>MISKAFIMDLIEFQEAAAAFGLLHPGFRFYDNYQPIGCINRILTKIMFKTLAGVLMGQTSSLSSAREPQKLGDMQILTSKPSTKLPPETPQPSMDLLRHLWDLSQDARLLSDLCHRQFSRTPSRRSKHSPRPTPLLQVTEPMGTLTRSCAWLLTMDILLGIYLDPNQPPH</sequence>
<dbReference type="GO" id="GO:0005524">
    <property type="term" value="F:ATP binding"/>
    <property type="evidence" value="ECO:0007669"/>
    <property type="project" value="UniProtKB-KW"/>
</dbReference>
<keyword evidence="2" id="KW-1185">Reference proteome</keyword>
<evidence type="ECO:0000313" key="2">
    <source>
        <dbReference type="Proteomes" id="UP000325081"/>
    </source>
</evidence>
<proteinExistence type="predicted"/>
<feature type="non-terminal residue" evidence="1">
    <location>
        <position position="170"/>
    </location>
</feature>